<feature type="region of interest" description="Disordered" evidence="1">
    <location>
        <begin position="121"/>
        <end position="140"/>
    </location>
</feature>
<sequence length="140" mass="16155">MRASFEQEFGSDDDALDIDEFFTPDDIADLVDPASDIAFDDEEDDEDEVPAKGRKSNLSNRLPREDFAPVVHFDDRPPLIERCQEILKDRLKIKNGCFFLDRNPVHTDKVVEAAGLQYLEDEAPMRSPPPRRPKRRRKVL</sequence>
<gene>
    <name evidence="2" type="ORF">CcrSC_gp198</name>
</gene>
<proteinExistence type="predicted"/>
<dbReference type="Proteomes" id="UP000259683">
    <property type="component" value="Segment"/>
</dbReference>
<evidence type="ECO:0000256" key="1">
    <source>
        <dbReference type="SAM" id="MobiDB-lite"/>
    </source>
</evidence>
<reference evidence="2" key="2">
    <citation type="submission" date="2021-07" db="EMBL/GenBank/DDBJ databases">
        <title>Giant CbK-like Caulobacter bacteriophages have genetically divergent genomes.</title>
        <authorList>
            <person name="Wilson K."/>
            <person name="Ely B."/>
        </authorList>
    </citation>
    <scope>NUCLEOTIDE SEQUENCE</scope>
</reference>
<accession>A0A385EDP0</accession>
<feature type="compositionally biased region" description="Acidic residues" evidence="1">
    <location>
        <begin position="38"/>
        <end position="48"/>
    </location>
</feature>
<evidence type="ECO:0000313" key="3">
    <source>
        <dbReference type="Proteomes" id="UP000259683"/>
    </source>
</evidence>
<feature type="compositionally biased region" description="Basic residues" evidence="1">
    <location>
        <begin position="129"/>
        <end position="140"/>
    </location>
</feature>
<organism evidence="2 3">
    <name type="scientific">Caulobacter phage CcrSC</name>
    <dbReference type="NCBI Taxonomy" id="2283272"/>
    <lineage>
        <taxon>Viruses</taxon>
        <taxon>Duplodnaviria</taxon>
        <taxon>Heunggongvirae</taxon>
        <taxon>Uroviricota</taxon>
        <taxon>Caudoviricetes</taxon>
        <taxon>Jeanschmidtviridae</taxon>
        <taxon>Bertelyvirus</taxon>
        <taxon>Bertelyvirus SC</taxon>
    </lineage>
</organism>
<feature type="region of interest" description="Disordered" evidence="1">
    <location>
        <begin position="33"/>
        <end position="60"/>
    </location>
</feature>
<evidence type="ECO:0000313" key="2">
    <source>
        <dbReference type="EMBL" id="AXQ69780.1"/>
    </source>
</evidence>
<reference evidence="2" key="1">
    <citation type="submission" date="2018-07" db="EMBL/GenBank/DDBJ databases">
        <authorList>
            <person name="Wilson K.M."/>
            <person name="Ely B."/>
        </authorList>
    </citation>
    <scope>NUCLEOTIDE SEQUENCE</scope>
</reference>
<name>A0A385EDP0_9CAUD</name>
<protein>
    <submittedName>
        <fullName evidence="2">Uncharacterized protein</fullName>
    </submittedName>
</protein>
<dbReference type="EMBL" id="MH588547">
    <property type="protein sequence ID" value="AXQ69780.1"/>
    <property type="molecule type" value="Genomic_DNA"/>
</dbReference>
<keyword evidence="3" id="KW-1185">Reference proteome</keyword>